<gene>
    <name evidence="20" type="primary">cobS_2</name>
    <name evidence="19" type="synonym">cobS</name>
    <name evidence="20" type="ORF">A6302_03571</name>
</gene>
<keyword evidence="12 19" id="KW-1133">Transmembrane helix</keyword>
<evidence type="ECO:0000256" key="3">
    <source>
        <dbReference type="ARBA" id="ARBA00004663"/>
    </source>
</evidence>
<comment type="caution">
    <text evidence="19">Lacks conserved residue(s) required for the propagation of feature annotation.</text>
</comment>
<evidence type="ECO:0000256" key="15">
    <source>
        <dbReference type="ARBA" id="ARBA00032605"/>
    </source>
</evidence>
<evidence type="ECO:0000256" key="17">
    <source>
        <dbReference type="ARBA" id="ARBA00048623"/>
    </source>
</evidence>
<dbReference type="AlphaFoldDB" id="A0A1E3GYI9"/>
<dbReference type="EMBL" id="MCRJ01000108">
    <property type="protein sequence ID" value="ODN69130.1"/>
    <property type="molecule type" value="Genomic_DNA"/>
</dbReference>
<keyword evidence="8 19" id="KW-0169">Cobalamin biosynthesis</keyword>
<evidence type="ECO:0000256" key="12">
    <source>
        <dbReference type="ARBA" id="ARBA00022989"/>
    </source>
</evidence>
<evidence type="ECO:0000256" key="4">
    <source>
        <dbReference type="ARBA" id="ARBA00010561"/>
    </source>
</evidence>
<evidence type="ECO:0000256" key="13">
    <source>
        <dbReference type="ARBA" id="ARBA00023136"/>
    </source>
</evidence>
<evidence type="ECO:0000256" key="11">
    <source>
        <dbReference type="ARBA" id="ARBA00022842"/>
    </source>
</evidence>
<dbReference type="RefSeq" id="WP_245294106.1">
    <property type="nucleotide sequence ID" value="NZ_MCRJ01000108.1"/>
</dbReference>
<evidence type="ECO:0000256" key="19">
    <source>
        <dbReference type="HAMAP-Rule" id="MF_00719"/>
    </source>
</evidence>
<dbReference type="PATRIC" id="fig|1439726.3.peg.3764"/>
<dbReference type="InterPro" id="IPR003805">
    <property type="entry name" value="CobS"/>
</dbReference>
<comment type="function">
    <text evidence="14 19">Joins adenosylcobinamide-GDP and alpha-ribazole to generate adenosylcobalamin (Ado-cobalamin). Also synthesizes adenosylcobalamin 5'-phosphate from adenosylcobinamide-GDP and alpha-ribazole 5'-phosphate.</text>
</comment>
<dbReference type="Pfam" id="PF02654">
    <property type="entry name" value="CobS"/>
    <property type="match status" value="1"/>
</dbReference>
<comment type="subcellular location">
    <subcellularLocation>
        <location evidence="2 19">Cell membrane</location>
        <topology evidence="2 19">Multi-pass membrane protein</topology>
    </subcellularLocation>
</comment>
<dbReference type="GO" id="GO:0005886">
    <property type="term" value="C:plasma membrane"/>
    <property type="evidence" value="ECO:0007669"/>
    <property type="project" value="UniProtKB-SubCell"/>
</dbReference>
<keyword evidence="13 19" id="KW-0472">Membrane</keyword>
<evidence type="ECO:0000313" key="20">
    <source>
        <dbReference type="EMBL" id="ODN69130.1"/>
    </source>
</evidence>
<evidence type="ECO:0000256" key="16">
    <source>
        <dbReference type="ARBA" id="ARBA00032853"/>
    </source>
</evidence>
<sequence length="210" mass="21064">MIAAAPAALLLLLSLTRLPDMVIAAAAIALLATVTGAFHEDGLGDIADGFGGGATQLRKLEIMKDSRIGAFAAVAIGLALALRIGLLAAIVAMDPWSAVTAFLAAAAVSRTLPLWIWTLLPAARVDGLAASLGAPGRVSTALASLAAIVVACMVLPYFGVGQLMAALGVAALATLMLGRIARRQIGGQTGDVLGAAQQVAEIGFFAGLLL</sequence>
<dbReference type="GO" id="GO:0008818">
    <property type="term" value="F:cobalamin 5'-phosphate synthase activity"/>
    <property type="evidence" value="ECO:0007669"/>
    <property type="project" value="UniProtKB-UniRule"/>
</dbReference>
<dbReference type="GO" id="GO:0009236">
    <property type="term" value="P:cobalamin biosynthetic process"/>
    <property type="evidence" value="ECO:0007669"/>
    <property type="project" value="UniProtKB-UniRule"/>
</dbReference>
<dbReference type="PANTHER" id="PTHR34148:SF1">
    <property type="entry name" value="ADENOSYLCOBINAMIDE-GDP RIBAZOLETRANSFERASE"/>
    <property type="match status" value="1"/>
</dbReference>
<feature type="transmembrane region" description="Helical" evidence="19">
    <location>
        <begin position="99"/>
        <end position="120"/>
    </location>
</feature>
<evidence type="ECO:0000256" key="6">
    <source>
        <dbReference type="ARBA" id="ARBA00015850"/>
    </source>
</evidence>
<comment type="pathway">
    <text evidence="3 19">Cofactor biosynthesis; adenosylcobalamin biosynthesis; adenosylcobalamin from cob(II)yrinate a,c-diamide: step 7/7.</text>
</comment>
<dbReference type="UniPathway" id="UPA00148">
    <property type="reaction ID" value="UER00238"/>
</dbReference>
<evidence type="ECO:0000256" key="1">
    <source>
        <dbReference type="ARBA" id="ARBA00001946"/>
    </source>
</evidence>
<evidence type="ECO:0000256" key="7">
    <source>
        <dbReference type="ARBA" id="ARBA00022475"/>
    </source>
</evidence>
<keyword evidence="21" id="KW-1185">Reference proteome</keyword>
<evidence type="ECO:0000256" key="2">
    <source>
        <dbReference type="ARBA" id="ARBA00004651"/>
    </source>
</evidence>
<name>A0A1E3GYI9_9HYPH</name>
<comment type="similarity">
    <text evidence="4 19">Belongs to the CobS family.</text>
</comment>
<comment type="catalytic activity">
    <reaction evidence="18 19">
        <text>alpha-ribazole 5'-phosphate + adenosylcob(III)inamide-GDP = adenosylcob(III)alamin 5'-phosphate + GMP + H(+)</text>
        <dbReference type="Rhea" id="RHEA:23560"/>
        <dbReference type="ChEBI" id="CHEBI:15378"/>
        <dbReference type="ChEBI" id="CHEBI:57918"/>
        <dbReference type="ChEBI" id="CHEBI:58115"/>
        <dbReference type="ChEBI" id="CHEBI:60487"/>
        <dbReference type="ChEBI" id="CHEBI:60493"/>
        <dbReference type="EC" id="2.7.8.26"/>
    </reaction>
</comment>
<keyword evidence="11 19" id="KW-0460">Magnesium</keyword>
<organism evidence="20 21">
    <name type="scientific">Methylobrevis pamukkalensis</name>
    <dbReference type="NCBI Taxonomy" id="1439726"/>
    <lineage>
        <taxon>Bacteria</taxon>
        <taxon>Pseudomonadati</taxon>
        <taxon>Pseudomonadota</taxon>
        <taxon>Alphaproteobacteria</taxon>
        <taxon>Hyphomicrobiales</taxon>
        <taxon>Pleomorphomonadaceae</taxon>
        <taxon>Methylobrevis</taxon>
    </lineage>
</organism>
<evidence type="ECO:0000256" key="9">
    <source>
        <dbReference type="ARBA" id="ARBA00022679"/>
    </source>
</evidence>
<dbReference type="Proteomes" id="UP000094622">
    <property type="component" value="Unassembled WGS sequence"/>
</dbReference>
<accession>A0A1E3GYI9</accession>
<evidence type="ECO:0000256" key="14">
    <source>
        <dbReference type="ARBA" id="ARBA00025228"/>
    </source>
</evidence>
<evidence type="ECO:0000313" key="21">
    <source>
        <dbReference type="Proteomes" id="UP000094622"/>
    </source>
</evidence>
<comment type="catalytic activity">
    <reaction evidence="17 19">
        <text>alpha-ribazole + adenosylcob(III)inamide-GDP = adenosylcob(III)alamin + GMP + H(+)</text>
        <dbReference type="Rhea" id="RHEA:16049"/>
        <dbReference type="ChEBI" id="CHEBI:10329"/>
        <dbReference type="ChEBI" id="CHEBI:15378"/>
        <dbReference type="ChEBI" id="CHEBI:18408"/>
        <dbReference type="ChEBI" id="CHEBI:58115"/>
        <dbReference type="ChEBI" id="CHEBI:60487"/>
        <dbReference type="EC" id="2.7.8.26"/>
    </reaction>
</comment>
<dbReference type="HAMAP" id="MF_00719">
    <property type="entry name" value="CobS"/>
    <property type="match status" value="1"/>
</dbReference>
<keyword evidence="10 19" id="KW-0812">Transmembrane</keyword>
<feature type="transmembrane region" description="Helical" evidence="19">
    <location>
        <begin position="68"/>
        <end position="92"/>
    </location>
</feature>
<proteinExistence type="inferred from homology"/>
<reference evidence="20 21" key="1">
    <citation type="submission" date="2016-07" db="EMBL/GenBank/DDBJ databases">
        <title>Draft Genome Sequence of Methylobrevis pamukkalensis PK2.</title>
        <authorList>
            <person name="Vasilenko O.V."/>
            <person name="Doronina N.V."/>
            <person name="Shmareva M.N."/>
            <person name="Tarlachkov S.V."/>
            <person name="Mustakhimov I."/>
            <person name="Trotsenko Y.A."/>
        </authorList>
    </citation>
    <scope>NUCLEOTIDE SEQUENCE [LARGE SCALE GENOMIC DNA]</scope>
    <source>
        <strain evidence="20 21">PK2</strain>
    </source>
</reference>
<comment type="caution">
    <text evidence="20">The sequence shown here is derived from an EMBL/GenBank/DDBJ whole genome shotgun (WGS) entry which is preliminary data.</text>
</comment>
<dbReference type="EC" id="2.7.8.26" evidence="5 19"/>
<evidence type="ECO:0000256" key="5">
    <source>
        <dbReference type="ARBA" id="ARBA00013200"/>
    </source>
</evidence>
<evidence type="ECO:0000256" key="18">
    <source>
        <dbReference type="ARBA" id="ARBA00049504"/>
    </source>
</evidence>
<feature type="transmembrane region" description="Helical" evidence="19">
    <location>
        <begin position="140"/>
        <end position="173"/>
    </location>
</feature>
<keyword evidence="9 19" id="KW-0808">Transferase</keyword>
<dbReference type="PANTHER" id="PTHR34148">
    <property type="entry name" value="ADENOSYLCOBINAMIDE-GDP RIBAZOLETRANSFERASE"/>
    <property type="match status" value="1"/>
</dbReference>
<evidence type="ECO:0000256" key="8">
    <source>
        <dbReference type="ARBA" id="ARBA00022573"/>
    </source>
</evidence>
<dbReference type="GO" id="GO:0051073">
    <property type="term" value="F:adenosylcobinamide-GDP ribazoletransferase activity"/>
    <property type="evidence" value="ECO:0007669"/>
    <property type="project" value="UniProtKB-UniRule"/>
</dbReference>
<protein>
    <recommendedName>
        <fullName evidence="6 19">Adenosylcobinamide-GDP ribazoletransferase</fullName>
        <ecNumber evidence="5 19">2.7.8.26</ecNumber>
    </recommendedName>
    <alternativeName>
        <fullName evidence="16 19">Cobalamin synthase</fullName>
    </alternativeName>
    <alternativeName>
        <fullName evidence="15 19">Cobalamin-5'-phosphate synthase</fullName>
    </alternativeName>
</protein>
<evidence type="ECO:0000256" key="10">
    <source>
        <dbReference type="ARBA" id="ARBA00022692"/>
    </source>
</evidence>
<comment type="cofactor">
    <cofactor evidence="1 19">
        <name>Mg(2+)</name>
        <dbReference type="ChEBI" id="CHEBI:18420"/>
    </cofactor>
</comment>
<keyword evidence="7 19" id="KW-1003">Cell membrane</keyword>